<feature type="region of interest" description="Disordered" evidence="1">
    <location>
        <begin position="1"/>
        <end position="49"/>
    </location>
</feature>
<evidence type="ECO:0000256" key="1">
    <source>
        <dbReference type="SAM" id="MobiDB-lite"/>
    </source>
</evidence>
<accession>A0A975GML3</accession>
<proteinExistence type="predicted"/>
<name>A0A975GML3_9BACT</name>
<protein>
    <submittedName>
        <fullName evidence="2">Uncharacterized protein</fullName>
    </submittedName>
</protein>
<evidence type="ECO:0000313" key="3">
    <source>
        <dbReference type="Proteomes" id="UP000663722"/>
    </source>
</evidence>
<gene>
    <name evidence="2" type="ORF">dnm_029480</name>
</gene>
<evidence type="ECO:0000313" key="2">
    <source>
        <dbReference type="EMBL" id="QTA86922.1"/>
    </source>
</evidence>
<reference evidence="2" key="1">
    <citation type="journal article" date="2021" name="Microb. Physiol.">
        <title>Proteogenomic Insights into the Physiology of Marine, Sulfate-Reducing, Filamentous Desulfonema limicola and Desulfonema magnum.</title>
        <authorList>
            <person name="Schnaars V."/>
            <person name="Wohlbrand L."/>
            <person name="Scheve S."/>
            <person name="Hinrichs C."/>
            <person name="Reinhardt R."/>
            <person name="Rabus R."/>
        </authorList>
    </citation>
    <scope>NUCLEOTIDE SEQUENCE</scope>
    <source>
        <strain evidence="2">4be13</strain>
    </source>
</reference>
<feature type="compositionally biased region" description="Basic and acidic residues" evidence="1">
    <location>
        <begin position="1"/>
        <end position="22"/>
    </location>
</feature>
<dbReference type="EMBL" id="CP061800">
    <property type="protein sequence ID" value="QTA86922.1"/>
    <property type="molecule type" value="Genomic_DNA"/>
</dbReference>
<dbReference type="Proteomes" id="UP000663722">
    <property type="component" value="Chromosome"/>
</dbReference>
<dbReference type="AlphaFoldDB" id="A0A975GML3"/>
<keyword evidence="3" id="KW-1185">Reference proteome</keyword>
<dbReference type="KEGG" id="dmm:dnm_029480"/>
<organism evidence="2 3">
    <name type="scientific">Desulfonema magnum</name>
    <dbReference type="NCBI Taxonomy" id="45655"/>
    <lineage>
        <taxon>Bacteria</taxon>
        <taxon>Pseudomonadati</taxon>
        <taxon>Thermodesulfobacteriota</taxon>
        <taxon>Desulfobacteria</taxon>
        <taxon>Desulfobacterales</taxon>
        <taxon>Desulfococcaceae</taxon>
        <taxon>Desulfonema</taxon>
    </lineage>
</organism>
<sequence length="49" mass="5688">MPEKETRVFSRNDPPPVKEKPGFLRGSQKKRSDYNGFRGGRQYDNGFRG</sequence>